<dbReference type="RefSeq" id="WP_138951562.1">
    <property type="nucleotide sequence ID" value="NZ_CP040749.1"/>
</dbReference>
<name>A0A5B7U0E9_9FLAO</name>
<dbReference type="Proteomes" id="UP000306229">
    <property type="component" value="Chromosome"/>
</dbReference>
<proteinExistence type="predicted"/>
<dbReference type="InterPro" id="IPR036249">
    <property type="entry name" value="Thioredoxin-like_sf"/>
</dbReference>
<dbReference type="SUPFAM" id="SSF52833">
    <property type="entry name" value="Thioredoxin-like"/>
    <property type="match status" value="1"/>
</dbReference>
<sequence length="202" mass="22349">MKDNIKNSLEKAISYSTYRELVTGLLKEGKATGPNQSEDLLHYSKLNNSRMKRLDKTISIADSTVDALNDVTEKFIWLVLSEGWCGDAAQVLPVINKVAEASENIDLKIVLRDENEALMNQFLTNGGQAIPKLIMLNADTLEVLGTFGPRPAVATKMVADQKEKFGVLDAAFKEQLQNWYNTDKGKAIESDLLQLLSVGQFA</sequence>
<dbReference type="KEGG" id="fbe:FF125_19370"/>
<evidence type="ECO:0000313" key="1">
    <source>
        <dbReference type="EMBL" id="QCX40497.1"/>
    </source>
</evidence>
<gene>
    <name evidence="1" type="ORF">FF125_19370</name>
</gene>
<keyword evidence="2" id="KW-1185">Reference proteome</keyword>
<dbReference type="OrthoDB" id="6120799at2"/>
<accession>A0A5B7U0E9</accession>
<evidence type="ECO:0000313" key="2">
    <source>
        <dbReference type="Proteomes" id="UP000306229"/>
    </source>
</evidence>
<dbReference type="Pfam" id="PF14595">
    <property type="entry name" value="Thioredoxin_9"/>
    <property type="match status" value="1"/>
</dbReference>
<dbReference type="Gene3D" id="3.40.30.10">
    <property type="entry name" value="Glutaredoxin"/>
    <property type="match status" value="1"/>
</dbReference>
<protein>
    <submittedName>
        <fullName evidence="1">Thioredoxin family protein</fullName>
    </submittedName>
</protein>
<organism evidence="1 2">
    <name type="scientific">Aureibaculum algae</name>
    <dbReference type="NCBI Taxonomy" id="2584122"/>
    <lineage>
        <taxon>Bacteria</taxon>
        <taxon>Pseudomonadati</taxon>
        <taxon>Bacteroidota</taxon>
        <taxon>Flavobacteriia</taxon>
        <taxon>Flavobacteriales</taxon>
        <taxon>Flavobacteriaceae</taxon>
        <taxon>Aureibaculum</taxon>
    </lineage>
</organism>
<dbReference type="EMBL" id="CP040749">
    <property type="protein sequence ID" value="QCX40497.1"/>
    <property type="molecule type" value="Genomic_DNA"/>
</dbReference>
<reference evidence="1 2" key="1">
    <citation type="submission" date="2019-05" db="EMBL/GenBank/DDBJ databases">
        <title>Algicella ahnfeltiae gen. nov., sp. nov., a novel marine bacterium of the family Flavobacteriaceae isolated from a red alga.</title>
        <authorList>
            <person name="Nedashkovskaya O.I."/>
            <person name="Kukhlevskiy A.D."/>
            <person name="Kim S.-G."/>
            <person name="Zhukova N.V."/>
            <person name="Mikhailov V.V."/>
        </authorList>
    </citation>
    <scope>NUCLEOTIDE SEQUENCE [LARGE SCALE GENOMIC DNA]</scope>
    <source>
        <strain evidence="1 2">10Alg115</strain>
    </source>
</reference>
<dbReference type="AlphaFoldDB" id="A0A5B7U0E9"/>